<sequence>MKSVPNDRKPSAQQRSGTPIVQFRSGARLAGPSIESQVLYQACRWFLRPVVRIAPINESAIRRAAFLDMAAGIRPASGIRRQKVRLPGFDAEIVRAPGVSPDLSDGVVLYLHGGGFLCCGLNTHRPVVATIAKLTRLPVMHVGYRQLPDTNISGSVDDCLTAYKWLLENGARAGGTVFAGDSAGGFLVFATALKAREEGVDLPAGLVGLSPLLDLDCADKLVHANAARDVFAPVEALVTIGKLGGEVDGVLDPALSPVNGALEGLPPALLVAAEGEVLRSDSELMAYRLSAAGVPTTLQIWDGQVHAFPALWPGLPESRAVLRRIARFVATRVRPEDGVARDKTA</sequence>
<evidence type="ECO:0000256" key="2">
    <source>
        <dbReference type="ARBA" id="ARBA00022801"/>
    </source>
</evidence>
<dbReference type="Pfam" id="PF07859">
    <property type="entry name" value="Abhydrolase_3"/>
    <property type="match status" value="1"/>
</dbReference>
<dbReference type="eggNOG" id="COG0657">
    <property type="taxonomic scope" value="Bacteria"/>
</dbReference>
<proteinExistence type="inferred from homology"/>
<dbReference type="InterPro" id="IPR029058">
    <property type="entry name" value="AB_hydrolase_fold"/>
</dbReference>
<dbReference type="AlphaFoldDB" id="A0A076EUD7"/>
<protein>
    <submittedName>
        <fullName evidence="4">Esterase</fullName>
    </submittedName>
</protein>
<dbReference type="EMBL" id="CP008947">
    <property type="protein sequence ID" value="AII07014.1"/>
    <property type="molecule type" value="Genomic_DNA"/>
</dbReference>
<keyword evidence="2" id="KW-0378">Hydrolase</keyword>
<dbReference type="Gene3D" id="3.40.50.1820">
    <property type="entry name" value="alpha/beta hydrolase"/>
    <property type="match status" value="1"/>
</dbReference>
<evidence type="ECO:0000259" key="3">
    <source>
        <dbReference type="Pfam" id="PF07859"/>
    </source>
</evidence>
<dbReference type="PANTHER" id="PTHR48081:SF30">
    <property type="entry name" value="ACETYL-HYDROLASE LIPR-RELATED"/>
    <property type="match status" value="1"/>
</dbReference>
<evidence type="ECO:0000313" key="5">
    <source>
        <dbReference type="Proteomes" id="UP000028488"/>
    </source>
</evidence>
<dbReference type="GO" id="GO:0004806">
    <property type="term" value="F:triacylglycerol lipase activity"/>
    <property type="evidence" value="ECO:0007669"/>
    <property type="project" value="TreeGrafter"/>
</dbReference>
<accession>A0A076EUD7</accession>
<organism evidence="4 5">
    <name type="scientific">Rhodococcus opacus</name>
    <name type="common">Nocardia opaca</name>
    <dbReference type="NCBI Taxonomy" id="37919"/>
    <lineage>
        <taxon>Bacteria</taxon>
        <taxon>Bacillati</taxon>
        <taxon>Actinomycetota</taxon>
        <taxon>Actinomycetes</taxon>
        <taxon>Mycobacteriales</taxon>
        <taxon>Nocardiaceae</taxon>
        <taxon>Rhodococcus</taxon>
    </lineage>
</organism>
<comment type="similarity">
    <text evidence="1">Belongs to the 'GDXG' lipolytic enzyme family.</text>
</comment>
<reference evidence="4 5" key="1">
    <citation type="submission" date="2014-07" db="EMBL/GenBank/DDBJ databases">
        <title>Genome Sequence of Rhodococcus opacus Strain R7, a Biodegrader of Mono- and Polycyclic Aromatic Hydrocarbons.</title>
        <authorList>
            <person name="Di Gennaro P."/>
            <person name="Zampolli J."/>
            <person name="Presti I."/>
            <person name="Cappelletti M."/>
            <person name="D'Ursi P."/>
            <person name="Orro A."/>
            <person name="Mezzelani A."/>
            <person name="Milanesi L."/>
        </authorList>
    </citation>
    <scope>NUCLEOTIDE SEQUENCE [LARGE SCALE GENOMIC DNA]</scope>
    <source>
        <strain evidence="4 5">R7</strain>
    </source>
</reference>
<feature type="domain" description="Alpha/beta hydrolase fold-3" evidence="3">
    <location>
        <begin position="108"/>
        <end position="308"/>
    </location>
</feature>
<gene>
    <name evidence="4" type="ORF">EP51_21125</name>
</gene>
<dbReference type="RefSeq" id="WP_128640302.1">
    <property type="nucleotide sequence ID" value="NZ_CP008947.1"/>
</dbReference>
<dbReference type="InterPro" id="IPR013094">
    <property type="entry name" value="AB_hydrolase_3"/>
</dbReference>
<name>A0A076EUD7_RHOOP</name>
<evidence type="ECO:0000313" key="4">
    <source>
        <dbReference type="EMBL" id="AII07014.1"/>
    </source>
</evidence>
<dbReference type="PANTHER" id="PTHR48081">
    <property type="entry name" value="AB HYDROLASE SUPERFAMILY PROTEIN C4A8.06C"/>
    <property type="match status" value="1"/>
</dbReference>
<dbReference type="SUPFAM" id="SSF53474">
    <property type="entry name" value="alpha/beta-Hydrolases"/>
    <property type="match status" value="1"/>
</dbReference>
<dbReference type="Proteomes" id="UP000028488">
    <property type="component" value="Chromosome"/>
</dbReference>
<evidence type="ECO:0000256" key="1">
    <source>
        <dbReference type="ARBA" id="ARBA00010515"/>
    </source>
</evidence>
<dbReference type="InterPro" id="IPR050300">
    <property type="entry name" value="GDXG_lipolytic_enzyme"/>
</dbReference>